<name>A0A8J3Y6R5_9ACTN</name>
<dbReference type="RefSeq" id="WP_370872031.1">
    <property type="nucleotide sequence ID" value="NZ_BOOY01000016.1"/>
</dbReference>
<comment type="caution">
    <text evidence="1">The sequence shown here is derived from an EMBL/GenBank/DDBJ whole genome shotgun (WGS) entry which is preliminary data.</text>
</comment>
<dbReference type="Proteomes" id="UP000652013">
    <property type="component" value="Unassembled WGS sequence"/>
</dbReference>
<keyword evidence="2" id="KW-1185">Reference proteome</keyword>
<gene>
    <name evidence="1" type="ORF">Sya03_21750</name>
</gene>
<dbReference type="AlphaFoldDB" id="A0A8J3Y6R5"/>
<dbReference type="GO" id="GO:0016491">
    <property type="term" value="F:oxidoreductase activity"/>
    <property type="evidence" value="ECO:0007669"/>
    <property type="project" value="InterPro"/>
</dbReference>
<proteinExistence type="predicted"/>
<dbReference type="EMBL" id="BOOY01000016">
    <property type="protein sequence ID" value="GIJ02823.1"/>
    <property type="molecule type" value="Genomic_DNA"/>
</dbReference>
<dbReference type="NCBIfam" id="NF047509">
    <property type="entry name" value="Rv3131_FMN_oxido"/>
    <property type="match status" value="1"/>
</dbReference>
<reference evidence="1" key="1">
    <citation type="submission" date="2021-01" db="EMBL/GenBank/DDBJ databases">
        <title>Whole genome shotgun sequence of Spirilliplanes yamanashiensis NBRC 15828.</title>
        <authorList>
            <person name="Komaki H."/>
            <person name="Tamura T."/>
        </authorList>
    </citation>
    <scope>NUCLEOTIDE SEQUENCE</scope>
    <source>
        <strain evidence="1">NBRC 15828</strain>
    </source>
</reference>
<dbReference type="InterPro" id="IPR000415">
    <property type="entry name" value="Nitroreductase-like"/>
</dbReference>
<organism evidence="1 2">
    <name type="scientific">Spirilliplanes yamanashiensis</name>
    <dbReference type="NCBI Taxonomy" id="42233"/>
    <lineage>
        <taxon>Bacteria</taxon>
        <taxon>Bacillati</taxon>
        <taxon>Actinomycetota</taxon>
        <taxon>Actinomycetes</taxon>
        <taxon>Micromonosporales</taxon>
        <taxon>Micromonosporaceae</taxon>
        <taxon>Spirilliplanes</taxon>
    </lineage>
</organism>
<sequence>MAELTRALADAAAMAGRAPSVHNTQPWRWTVLPDRLELTLDTHRQLAAVDPQGRLAIVSCGAALHHARVALAAEGWEAVIHRLPDPARPDLLAVVLPGEARTPDPAAMRLVQSMWVRHTDRRPLGAEPLSAAAVSVLAEAARAEGVHLHVLDPGQVYDLAAAANRAAAVEAADERAQAELAYWTSRGDGLGVPASAVPAVPPATTVPARDFGRPGTLPVGEGHDRAAVYGVLYGPGDDRADWLRAGEALSAAWLTATVNGVALLPLSAVIEVDVTRSALRRLISGFGWPYLVLRLGIADPEHAGPAVTPRLAPRATVDTSRAQ</sequence>
<accession>A0A8J3Y6R5</accession>
<dbReference type="SUPFAM" id="SSF55469">
    <property type="entry name" value="FMN-dependent nitroreductase-like"/>
    <property type="match status" value="1"/>
</dbReference>
<evidence type="ECO:0000313" key="1">
    <source>
        <dbReference type="EMBL" id="GIJ02823.1"/>
    </source>
</evidence>
<protein>
    <submittedName>
        <fullName evidence="1">NAD(P)H nitroreductase</fullName>
    </submittedName>
</protein>
<evidence type="ECO:0000313" key="2">
    <source>
        <dbReference type="Proteomes" id="UP000652013"/>
    </source>
</evidence>
<dbReference type="Gene3D" id="3.40.109.10">
    <property type="entry name" value="NADH Oxidase"/>
    <property type="match status" value="1"/>
</dbReference>